<keyword evidence="1" id="KW-0677">Repeat</keyword>
<dbReference type="Pfam" id="PF13041">
    <property type="entry name" value="PPR_2"/>
    <property type="match status" value="3"/>
</dbReference>
<feature type="repeat" description="PPR" evidence="2">
    <location>
        <begin position="553"/>
        <end position="587"/>
    </location>
</feature>
<evidence type="ECO:0000313" key="3">
    <source>
        <dbReference type="EMBL" id="KAF5955383.1"/>
    </source>
</evidence>
<evidence type="ECO:0000256" key="1">
    <source>
        <dbReference type="ARBA" id="ARBA00022737"/>
    </source>
</evidence>
<dbReference type="Proteomes" id="UP000593564">
    <property type="component" value="Unassembled WGS sequence"/>
</dbReference>
<dbReference type="PROSITE" id="PS51375">
    <property type="entry name" value="PPR"/>
    <property type="match status" value="5"/>
</dbReference>
<accession>A0A7J7HRA2</accession>
<feature type="repeat" description="PPR" evidence="2">
    <location>
        <begin position="452"/>
        <end position="486"/>
    </location>
</feature>
<reference evidence="4" key="1">
    <citation type="journal article" date="2020" name="Nat. Commun.">
        <title>Genome assembly of wild tea tree DASZ reveals pedigree and selection history of tea varieties.</title>
        <authorList>
            <person name="Zhang W."/>
            <person name="Zhang Y."/>
            <person name="Qiu H."/>
            <person name="Guo Y."/>
            <person name="Wan H."/>
            <person name="Zhang X."/>
            <person name="Scossa F."/>
            <person name="Alseekh S."/>
            <person name="Zhang Q."/>
            <person name="Wang P."/>
            <person name="Xu L."/>
            <person name="Schmidt M.H."/>
            <person name="Jia X."/>
            <person name="Li D."/>
            <person name="Zhu A."/>
            <person name="Guo F."/>
            <person name="Chen W."/>
            <person name="Ni D."/>
            <person name="Usadel B."/>
            <person name="Fernie A.R."/>
            <person name="Wen W."/>
        </authorList>
    </citation>
    <scope>NUCLEOTIDE SEQUENCE [LARGE SCALE GENOMIC DNA]</scope>
    <source>
        <strain evidence="4">cv. G240</strain>
    </source>
</reference>
<sequence length="617" mass="68001">MDANRGVRGLAVRLRLGCGQRNLKSAIRPPDWRIGENQSATVQNAADRYTVPPQCLLSASITVCDASAMLLSTLAPLHRHRSQPPSQSQSPLSLSQICVDLKDTQISDLISGLISVIAADLRRAPPYLDKKKNRGFFGVGIPDPRSGAGMGPGYESPSGIGAGAGAGENLSIGDRGRGLQACTVKEVRKLHAIAIKCLKSSGTFVDNNLISSYARFGDLVEARKVFDEMSIRNVVSWTAILNGYLRSELDDEALLFFREFIESGVRANYSSIVYLYAKCGDLVGAFRVFDRMPNHDVVSWTTIITACSQLGWGEDAFLLFSRMLLEGFAPNEFTVCSVSNACGDEEELKFGRQLHGTIVKKIFKNDVFIGTSLVDMYAKCGEIADSTEVFDGMRRRNTVTWTSIIAGLARNGLGEEAISLFRIMKRRNIYVNNLTMEYSLASKVLQEMPFRDVVSWTAMISVCAGLGHEPEALEFLKEMLGEGVEPNPFTYSSALKACARLENIQQGRLIHSSLNKTPAFSNVYVGSALVFMYANCGYISEAFQVFDSMTERNLVSWKSMIVGYAKNGLRREALKLMYRMQAEGIEVDDYILATVLTACGDVDWDMEHSPEHCLQSI</sequence>
<dbReference type="GO" id="GO:0009451">
    <property type="term" value="P:RNA modification"/>
    <property type="evidence" value="ECO:0007669"/>
    <property type="project" value="InterPro"/>
</dbReference>
<organism evidence="3 4">
    <name type="scientific">Camellia sinensis</name>
    <name type="common">Tea plant</name>
    <name type="synonym">Thea sinensis</name>
    <dbReference type="NCBI Taxonomy" id="4442"/>
    <lineage>
        <taxon>Eukaryota</taxon>
        <taxon>Viridiplantae</taxon>
        <taxon>Streptophyta</taxon>
        <taxon>Embryophyta</taxon>
        <taxon>Tracheophyta</taxon>
        <taxon>Spermatophyta</taxon>
        <taxon>Magnoliopsida</taxon>
        <taxon>eudicotyledons</taxon>
        <taxon>Gunneridae</taxon>
        <taxon>Pentapetalae</taxon>
        <taxon>asterids</taxon>
        <taxon>Ericales</taxon>
        <taxon>Theaceae</taxon>
        <taxon>Camellia</taxon>
    </lineage>
</organism>
<reference evidence="3 4" key="2">
    <citation type="submission" date="2020-07" db="EMBL/GenBank/DDBJ databases">
        <title>Genome assembly of wild tea tree DASZ reveals pedigree and selection history of tea varieties.</title>
        <authorList>
            <person name="Zhang W."/>
        </authorList>
    </citation>
    <scope>NUCLEOTIDE SEQUENCE [LARGE SCALE GENOMIC DNA]</scope>
    <source>
        <strain evidence="4">cv. G240</strain>
        <tissue evidence="3">Leaf</tissue>
    </source>
</reference>
<dbReference type="NCBIfam" id="TIGR00756">
    <property type="entry name" value="PPR"/>
    <property type="match status" value="5"/>
</dbReference>
<dbReference type="AlphaFoldDB" id="A0A7J7HRA2"/>
<feature type="repeat" description="PPR" evidence="2">
    <location>
        <begin position="397"/>
        <end position="431"/>
    </location>
</feature>
<protein>
    <recommendedName>
        <fullName evidence="5">Pentatricopeptide repeat-containing protein</fullName>
    </recommendedName>
</protein>
<dbReference type="InterPro" id="IPR011990">
    <property type="entry name" value="TPR-like_helical_dom_sf"/>
</dbReference>
<name>A0A7J7HRA2_CAMSI</name>
<evidence type="ECO:0000313" key="4">
    <source>
        <dbReference type="Proteomes" id="UP000593564"/>
    </source>
</evidence>
<dbReference type="InterPro" id="IPR046960">
    <property type="entry name" value="PPR_At4g14850-like_plant"/>
</dbReference>
<evidence type="ECO:0000256" key="2">
    <source>
        <dbReference type="PROSITE-ProRule" id="PRU00708"/>
    </source>
</evidence>
<keyword evidence="4" id="KW-1185">Reference proteome</keyword>
<dbReference type="PANTHER" id="PTHR47926">
    <property type="entry name" value="PENTATRICOPEPTIDE REPEAT-CONTAINING PROTEIN"/>
    <property type="match status" value="1"/>
</dbReference>
<dbReference type="FunFam" id="1.25.40.10:FF:000073">
    <property type="entry name" value="Pentatricopeptide repeat-containing protein chloroplastic"/>
    <property type="match status" value="1"/>
</dbReference>
<dbReference type="Gene3D" id="1.25.40.10">
    <property type="entry name" value="Tetratricopeptide repeat domain"/>
    <property type="match status" value="5"/>
</dbReference>
<feature type="repeat" description="PPR" evidence="2">
    <location>
        <begin position="233"/>
        <end position="267"/>
    </location>
</feature>
<dbReference type="EMBL" id="JACBKZ010000003">
    <property type="protein sequence ID" value="KAF5955383.1"/>
    <property type="molecule type" value="Genomic_DNA"/>
</dbReference>
<dbReference type="GO" id="GO:0003723">
    <property type="term" value="F:RNA binding"/>
    <property type="evidence" value="ECO:0007669"/>
    <property type="project" value="InterPro"/>
</dbReference>
<proteinExistence type="predicted"/>
<dbReference type="FunFam" id="1.25.40.10:FF:000285">
    <property type="entry name" value="Pentatricopeptide repeat-containing protein, chloroplastic"/>
    <property type="match status" value="1"/>
</dbReference>
<dbReference type="Pfam" id="PF01535">
    <property type="entry name" value="PPR"/>
    <property type="match status" value="5"/>
</dbReference>
<evidence type="ECO:0008006" key="5">
    <source>
        <dbReference type="Google" id="ProtNLM"/>
    </source>
</evidence>
<dbReference type="PANTHER" id="PTHR47926:SF347">
    <property type="entry name" value="PENTATRICOPEPTIDE REPEAT-CONTAINING PROTEIN"/>
    <property type="match status" value="1"/>
</dbReference>
<gene>
    <name evidence="3" type="ORF">HYC85_008239</name>
</gene>
<comment type="caution">
    <text evidence="3">The sequence shown here is derived from an EMBL/GenBank/DDBJ whole genome shotgun (WGS) entry which is preliminary data.</text>
</comment>
<feature type="repeat" description="PPR" evidence="2">
    <location>
        <begin position="296"/>
        <end position="330"/>
    </location>
</feature>
<dbReference type="InterPro" id="IPR002885">
    <property type="entry name" value="PPR_rpt"/>
</dbReference>